<proteinExistence type="predicted"/>
<comment type="caution">
    <text evidence="3">The sequence shown here is derived from an EMBL/GenBank/DDBJ whole genome shotgun (WGS) entry which is preliminary data.</text>
</comment>
<evidence type="ECO:0000313" key="3">
    <source>
        <dbReference type="EMBL" id="OAP88976.1"/>
    </source>
</evidence>
<accession>A0A179BBB5</accession>
<keyword evidence="2" id="KW-0732">Signal</keyword>
<name>A0A179BBB5_RHILE</name>
<evidence type="ECO:0000256" key="1">
    <source>
        <dbReference type="SAM" id="MobiDB-lite"/>
    </source>
</evidence>
<gene>
    <name evidence="3" type="ORF">A4U53_33795</name>
</gene>
<sequence>MRLLFFVLALIAAMPRMSLADDETVPWKEVGGWSVAVDPTLDNGCFVLTSFDDDTIFRLGFNFRKKDNPLYILLGNPNWKSLEKGKHYPIELSFDQSKRTADARGLDLPGFKSLWIDFKDSDLIEEFAGKLNFRASLRGKQIVALGLKDTARAVDELLACQKVVNDAVAKHPAPPHSKDPFEARPGTQASDLFDL</sequence>
<feature type="region of interest" description="Disordered" evidence="1">
    <location>
        <begin position="169"/>
        <end position="195"/>
    </location>
</feature>
<dbReference type="RefSeq" id="WP_064250659.1">
    <property type="nucleotide sequence ID" value="NZ_CAXURF020000001.1"/>
</dbReference>
<dbReference type="EMBL" id="LWBS01000444">
    <property type="protein sequence ID" value="OAP88976.1"/>
    <property type="molecule type" value="Genomic_DNA"/>
</dbReference>
<feature type="signal peptide" evidence="2">
    <location>
        <begin position="1"/>
        <end position="20"/>
    </location>
</feature>
<dbReference type="AlphaFoldDB" id="A0A179BBB5"/>
<organism evidence="3">
    <name type="scientific">Rhizobium leguminosarum</name>
    <dbReference type="NCBI Taxonomy" id="384"/>
    <lineage>
        <taxon>Bacteria</taxon>
        <taxon>Pseudomonadati</taxon>
        <taxon>Pseudomonadota</taxon>
        <taxon>Alphaproteobacteria</taxon>
        <taxon>Hyphomicrobiales</taxon>
        <taxon>Rhizobiaceae</taxon>
        <taxon>Rhizobium/Agrobacterium group</taxon>
        <taxon>Rhizobium</taxon>
    </lineage>
</organism>
<reference evidence="3" key="1">
    <citation type="submission" date="2016-04" db="EMBL/GenBank/DDBJ databases">
        <title>Fast-growing isolate from the root nodules of Vavilovia formosa.</title>
        <authorList>
            <person name="Kimeklis A."/>
            <person name="Safronova V."/>
            <person name="Belimov A."/>
            <person name="Andronov E."/>
        </authorList>
    </citation>
    <scope>NUCLEOTIDE SEQUENCE [LARGE SCALE GENOMIC DNA]</scope>
    <source>
        <strain evidence="3">Vaf-46</strain>
    </source>
</reference>
<feature type="chain" id="PRO_5008099204" evidence="2">
    <location>
        <begin position="21"/>
        <end position="195"/>
    </location>
</feature>
<evidence type="ECO:0000256" key="2">
    <source>
        <dbReference type="SAM" id="SignalP"/>
    </source>
</evidence>
<protein>
    <submittedName>
        <fullName evidence="3">Uncharacterized protein</fullName>
    </submittedName>
</protein>